<dbReference type="AlphaFoldDB" id="A0A497XQF6"/>
<evidence type="ECO:0000313" key="2">
    <source>
        <dbReference type="Proteomes" id="UP000267841"/>
    </source>
</evidence>
<dbReference type="Proteomes" id="UP000267841">
    <property type="component" value="Unassembled WGS sequence"/>
</dbReference>
<proteinExistence type="predicted"/>
<comment type="caution">
    <text evidence="1">The sequence shown here is derived from an EMBL/GenBank/DDBJ whole genome shotgun (WGS) entry which is preliminary data.</text>
</comment>
<name>A0A497XQF6_9AQUI</name>
<protein>
    <submittedName>
        <fullName evidence="1">Uncharacterized protein</fullName>
    </submittedName>
</protein>
<accession>A0A497XQF6</accession>
<evidence type="ECO:0000313" key="1">
    <source>
        <dbReference type="EMBL" id="RLJ71205.1"/>
    </source>
</evidence>
<organism evidence="1 2">
    <name type="scientific">Hydrogenivirga caldilitoris</name>
    <dbReference type="NCBI Taxonomy" id="246264"/>
    <lineage>
        <taxon>Bacteria</taxon>
        <taxon>Pseudomonadati</taxon>
        <taxon>Aquificota</taxon>
        <taxon>Aquificia</taxon>
        <taxon>Aquificales</taxon>
        <taxon>Aquificaceae</taxon>
        <taxon>Hydrogenivirga</taxon>
    </lineage>
</organism>
<dbReference type="OrthoDB" id="15186at2"/>
<gene>
    <name evidence="1" type="ORF">BCF55_1504</name>
</gene>
<dbReference type="EMBL" id="RCCJ01000001">
    <property type="protein sequence ID" value="RLJ71205.1"/>
    <property type="molecule type" value="Genomic_DNA"/>
</dbReference>
<keyword evidence="2" id="KW-1185">Reference proteome</keyword>
<dbReference type="RefSeq" id="WP_121012224.1">
    <property type="nucleotide sequence ID" value="NZ_RCCJ01000001.1"/>
</dbReference>
<sequence>MDREVKEKFERLAQELKDLMANPDIDIEVCFKDIEMGDSCDIDKKIPYVKVKYITEEHDVHEKDIEIAEDNWSKSVEELKEYVTFMIEQFMEEIDSVEYGGE</sequence>
<reference evidence="1 2" key="1">
    <citation type="submission" date="2018-10" db="EMBL/GenBank/DDBJ databases">
        <title>Genomic Encyclopedia of Archaeal and Bacterial Type Strains, Phase II (KMG-II): from individual species to whole genera.</title>
        <authorList>
            <person name="Goeker M."/>
        </authorList>
    </citation>
    <scope>NUCLEOTIDE SEQUENCE [LARGE SCALE GENOMIC DNA]</scope>
    <source>
        <strain evidence="1 2">DSM 16510</strain>
    </source>
</reference>